<dbReference type="NCBIfam" id="TIGR01780">
    <property type="entry name" value="SSADH"/>
    <property type="match status" value="1"/>
</dbReference>
<dbReference type="PROSITE" id="PS00687">
    <property type="entry name" value="ALDEHYDE_DEHYDR_GLU"/>
    <property type="match status" value="1"/>
</dbReference>
<dbReference type="Gene3D" id="3.40.605.10">
    <property type="entry name" value="Aldehyde Dehydrogenase, Chain A, domain 1"/>
    <property type="match status" value="1"/>
</dbReference>
<dbReference type="InterPro" id="IPR016161">
    <property type="entry name" value="Ald_DH/histidinol_DH"/>
</dbReference>
<comment type="similarity">
    <text evidence="1 4">Belongs to the aldehyde dehydrogenase family.</text>
</comment>
<dbReference type="EMBL" id="QYUQ01000002">
    <property type="protein sequence ID" value="RJG03065.1"/>
    <property type="molecule type" value="Genomic_DNA"/>
</dbReference>
<keyword evidence="7" id="KW-1185">Reference proteome</keyword>
<sequence>MQLRDPSLLRQQAYIGGEWRDAASGATLAVTNPADGSALGSVPDMGQAETRQAIAAAERALPAWRAKTGKERGAILRRWHDLIVQNTDDLALLMTLEQGKPLAEARGEIAYALSFVEWFAEEAKRVYGDVLPSTRGDQRLLAFRQPIGVCAAITAWNFPSALVTRKVTPALAAGCTVVLKPAELTPYSALALAALAERAGLPPGVFNIVTGNPVAIGAELTSNPTVRKLTFTGSTATGRLLMQQSAANIKKLSLELGGNAPFIVFDDADLDAAIEGLMLSKFRNAGQTCVCANRVYVHEAVYDDFAARLAQRVAVLRVGNGLEAGVEQGPLIDGRALQKVQRLVGDALEKGAQLHVGGNPHALGGTFFEPSVIGPVTPAMEIAREEIFGPVVALFRFRTEAEVIAMANDTESGLAAYFYSENLARVWRVMEALEYGMVGVNTGMISNEVGPFGGIKESGLGREGSKYGIEEFMELKYACLSGNFTAAA</sequence>
<feature type="active site" evidence="3">
    <location>
        <position position="255"/>
    </location>
</feature>
<keyword evidence="2 4" id="KW-0560">Oxidoreductase</keyword>
<dbReference type="FunFam" id="3.40.309.10:FF:000004">
    <property type="entry name" value="Succinate-semialdehyde dehydrogenase I"/>
    <property type="match status" value="1"/>
</dbReference>
<dbReference type="Pfam" id="PF00171">
    <property type="entry name" value="Aldedh"/>
    <property type="match status" value="1"/>
</dbReference>
<dbReference type="GO" id="GO:0005829">
    <property type="term" value="C:cytosol"/>
    <property type="evidence" value="ECO:0007669"/>
    <property type="project" value="TreeGrafter"/>
</dbReference>
<proteinExistence type="inferred from homology"/>
<dbReference type="InterPro" id="IPR016162">
    <property type="entry name" value="Ald_DH_N"/>
</dbReference>
<dbReference type="AlphaFoldDB" id="A0A3A3G5X2"/>
<dbReference type="InterPro" id="IPR016163">
    <property type="entry name" value="Ald_DH_C"/>
</dbReference>
<evidence type="ECO:0000256" key="3">
    <source>
        <dbReference type="PROSITE-ProRule" id="PRU10007"/>
    </source>
</evidence>
<dbReference type="OrthoDB" id="6187633at2"/>
<dbReference type="InterPro" id="IPR010102">
    <property type="entry name" value="Succ_semiAld_DH"/>
</dbReference>
<dbReference type="RefSeq" id="WP_119786564.1">
    <property type="nucleotide sequence ID" value="NZ_QYUQ01000002.1"/>
</dbReference>
<dbReference type="InterPro" id="IPR015590">
    <property type="entry name" value="Aldehyde_DH_dom"/>
</dbReference>
<evidence type="ECO:0000256" key="4">
    <source>
        <dbReference type="RuleBase" id="RU003345"/>
    </source>
</evidence>
<dbReference type="CDD" id="cd07103">
    <property type="entry name" value="ALDH_F5_SSADH_GabD"/>
    <property type="match status" value="1"/>
</dbReference>
<dbReference type="GO" id="GO:0009450">
    <property type="term" value="P:gamma-aminobutyric acid catabolic process"/>
    <property type="evidence" value="ECO:0007669"/>
    <property type="project" value="InterPro"/>
</dbReference>
<dbReference type="InterPro" id="IPR016160">
    <property type="entry name" value="Ald_DH_CS_CYS"/>
</dbReference>
<dbReference type="PANTHER" id="PTHR43353:SF5">
    <property type="entry name" value="SUCCINATE-SEMIALDEHYDE DEHYDROGENASE, MITOCHONDRIAL"/>
    <property type="match status" value="1"/>
</dbReference>
<evidence type="ECO:0000256" key="1">
    <source>
        <dbReference type="ARBA" id="ARBA00009986"/>
    </source>
</evidence>
<evidence type="ECO:0000313" key="6">
    <source>
        <dbReference type="EMBL" id="RJG03065.1"/>
    </source>
</evidence>
<gene>
    <name evidence="6" type="ORF">D3878_17010</name>
</gene>
<accession>A0A3A3G5X2</accession>
<feature type="domain" description="Aldehyde dehydrogenase" evidence="5">
    <location>
        <begin position="19"/>
        <end position="476"/>
    </location>
</feature>
<evidence type="ECO:0000313" key="7">
    <source>
        <dbReference type="Proteomes" id="UP000266327"/>
    </source>
</evidence>
<evidence type="ECO:0000256" key="2">
    <source>
        <dbReference type="ARBA" id="ARBA00023002"/>
    </source>
</evidence>
<dbReference type="Gene3D" id="3.40.309.10">
    <property type="entry name" value="Aldehyde Dehydrogenase, Chain A, domain 2"/>
    <property type="match status" value="1"/>
</dbReference>
<protein>
    <submittedName>
        <fullName evidence="6">NAD-dependent succinate-semialdehyde dehydrogenase</fullName>
    </submittedName>
</protein>
<dbReference type="PROSITE" id="PS00070">
    <property type="entry name" value="ALDEHYDE_DEHYDR_CYS"/>
    <property type="match status" value="1"/>
</dbReference>
<dbReference type="InterPro" id="IPR050740">
    <property type="entry name" value="Aldehyde_DH_Superfamily"/>
</dbReference>
<comment type="caution">
    <text evidence="6">The sequence shown here is derived from an EMBL/GenBank/DDBJ whole genome shotgun (WGS) entry which is preliminary data.</text>
</comment>
<dbReference type="FunFam" id="3.40.605.10:FF:000005">
    <property type="entry name" value="Succinate-semialdehyde dehydrogenase I"/>
    <property type="match status" value="1"/>
</dbReference>
<dbReference type="InterPro" id="IPR029510">
    <property type="entry name" value="Ald_DH_CS_GLU"/>
</dbReference>
<evidence type="ECO:0000259" key="5">
    <source>
        <dbReference type="Pfam" id="PF00171"/>
    </source>
</evidence>
<organism evidence="6 7">
    <name type="scientific">Noviherbaspirillum sedimenti</name>
    <dbReference type="NCBI Taxonomy" id="2320865"/>
    <lineage>
        <taxon>Bacteria</taxon>
        <taxon>Pseudomonadati</taxon>
        <taxon>Pseudomonadota</taxon>
        <taxon>Betaproteobacteria</taxon>
        <taxon>Burkholderiales</taxon>
        <taxon>Oxalobacteraceae</taxon>
        <taxon>Noviherbaspirillum</taxon>
    </lineage>
</organism>
<reference evidence="7" key="1">
    <citation type="submission" date="2018-09" db="EMBL/GenBank/DDBJ databases">
        <authorList>
            <person name="Zhu H."/>
        </authorList>
    </citation>
    <scope>NUCLEOTIDE SEQUENCE [LARGE SCALE GENOMIC DNA]</scope>
    <source>
        <strain evidence="7">K1S02-23</strain>
    </source>
</reference>
<name>A0A3A3G5X2_9BURK</name>
<dbReference type="SUPFAM" id="SSF53720">
    <property type="entry name" value="ALDH-like"/>
    <property type="match status" value="1"/>
</dbReference>
<dbReference type="PANTHER" id="PTHR43353">
    <property type="entry name" value="SUCCINATE-SEMIALDEHYDE DEHYDROGENASE, MITOCHONDRIAL"/>
    <property type="match status" value="1"/>
</dbReference>
<dbReference type="Proteomes" id="UP000266327">
    <property type="component" value="Unassembled WGS sequence"/>
</dbReference>
<dbReference type="GO" id="GO:0004777">
    <property type="term" value="F:succinate-semialdehyde dehydrogenase (NAD+) activity"/>
    <property type="evidence" value="ECO:0007669"/>
    <property type="project" value="TreeGrafter"/>
</dbReference>